<dbReference type="Proteomes" id="UP000012174">
    <property type="component" value="Unassembled WGS sequence"/>
</dbReference>
<dbReference type="KEGG" id="ela:UCREL1_5416"/>
<reference evidence="3" key="1">
    <citation type="journal article" date="2013" name="Genome Announc.">
        <title>Draft genome sequence of the grapevine dieback fungus Eutypa lata UCR-EL1.</title>
        <authorList>
            <person name="Blanco-Ulate B."/>
            <person name="Rolshausen P.E."/>
            <person name="Cantu D."/>
        </authorList>
    </citation>
    <scope>NUCLEOTIDE SEQUENCE [LARGE SCALE GENOMIC DNA]</scope>
    <source>
        <strain evidence="3">UCR-EL1</strain>
    </source>
</reference>
<organism evidence="2 3">
    <name type="scientific">Eutypa lata (strain UCR-EL1)</name>
    <name type="common">Grapevine dieback disease fungus</name>
    <name type="synonym">Eutypa armeniacae</name>
    <dbReference type="NCBI Taxonomy" id="1287681"/>
    <lineage>
        <taxon>Eukaryota</taxon>
        <taxon>Fungi</taxon>
        <taxon>Dikarya</taxon>
        <taxon>Ascomycota</taxon>
        <taxon>Pezizomycotina</taxon>
        <taxon>Sordariomycetes</taxon>
        <taxon>Xylariomycetidae</taxon>
        <taxon>Xylariales</taxon>
        <taxon>Diatrypaceae</taxon>
        <taxon>Eutypa</taxon>
    </lineage>
</organism>
<dbReference type="OrthoDB" id="4259138at2759"/>
<dbReference type="eggNOG" id="ENOG502RK22">
    <property type="taxonomic scope" value="Eukaryota"/>
</dbReference>
<name>M7TCH2_EUTLA</name>
<feature type="signal peptide" evidence="1">
    <location>
        <begin position="1"/>
        <end position="23"/>
    </location>
</feature>
<keyword evidence="3" id="KW-1185">Reference proteome</keyword>
<dbReference type="GO" id="GO:0008237">
    <property type="term" value="F:metallopeptidase activity"/>
    <property type="evidence" value="ECO:0007669"/>
    <property type="project" value="InterPro"/>
</dbReference>
<keyword evidence="1" id="KW-0732">Signal</keyword>
<dbReference type="HOGENOM" id="CLU_062283_0_0_1"/>
<dbReference type="EMBL" id="KB706407">
    <property type="protein sequence ID" value="EMR67576.1"/>
    <property type="molecule type" value="Genomic_DNA"/>
</dbReference>
<evidence type="ECO:0000313" key="2">
    <source>
        <dbReference type="EMBL" id="EMR67576.1"/>
    </source>
</evidence>
<dbReference type="AlphaFoldDB" id="M7TCH2"/>
<evidence type="ECO:0008006" key="4">
    <source>
        <dbReference type="Google" id="ProtNLM"/>
    </source>
</evidence>
<evidence type="ECO:0000256" key="1">
    <source>
        <dbReference type="SAM" id="SignalP"/>
    </source>
</evidence>
<accession>M7TCH2</accession>
<sequence>MAKIPFLLGLTTGLLTLLSRTVAVDIGDIFTVQPGATDGGCSDRAAQLDQWLSEGIESLDVVLNAIDDYNNDIRVRRSLSTIFGIANTGRLRGEGATVQGVRRVRTSDYQAKDILDQNGNTIRIMDIPEYAAQLAEDPDNKPWWTGELTDLNGYYFTDFGGNYCYTDDLGVTARIQPFKQGDNGQAESAGEVASVIVCPYSFEGSPRPDSYRDANNLLAAGTNLADAIPKSATLLHEAFHAIHGIEFLGGEEEEYDIATCLNLALTQPETAQTNPENYVFFIAHMFHMRGEDDGDEPWSIPRQWDFRFEGQGQNRIFGAFENPL</sequence>
<evidence type="ECO:0000313" key="3">
    <source>
        <dbReference type="Proteomes" id="UP000012174"/>
    </source>
</evidence>
<dbReference type="InterPro" id="IPR024079">
    <property type="entry name" value="MetalloPept_cat_dom_sf"/>
</dbReference>
<protein>
    <recommendedName>
        <fullName evidence="4">Lysine-specific metallo-endopeptidase domain-containing protein</fullName>
    </recommendedName>
</protein>
<proteinExistence type="predicted"/>
<gene>
    <name evidence="2" type="ORF">UCREL1_5416</name>
</gene>
<dbReference type="OMA" id="FFIAHMF"/>
<feature type="chain" id="PRO_5004085538" description="Lysine-specific metallo-endopeptidase domain-containing protein" evidence="1">
    <location>
        <begin position="24"/>
        <end position="324"/>
    </location>
</feature>
<dbReference type="Gene3D" id="3.40.390.10">
    <property type="entry name" value="Collagenase (Catalytic Domain)"/>
    <property type="match status" value="1"/>
</dbReference>